<keyword evidence="3" id="KW-0378">Hydrolase</keyword>
<feature type="domain" description="BRCT" evidence="8">
    <location>
        <begin position="1336"/>
        <end position="1434"/>
    </location>
</feature>
<dbReference type="EC" id="3.1.3.16" evidence="2"/>
<feature type="compositionally biased region" description="Low complexity" evidence="7">
    <location>
        <begin position="391"/>
        <end position="404"/>
    </location>
</feature>
<keyword evidence="4" id="KW-0539">Nucleus</keyword>
<proteinExistence type="predicted"/>
<dbReference type="PANTHER" id="PTHR23081">
    <property type="entry name" value="RNA POLYMERASE II CTD PHOSPHATASE"/>
    <property type="match status" value="1"/>
</dbReference>
<feature type="region of interest" description="Disordered" evidence="7">
    <location>
        <begin position="1505"/>
        <end position="1558"/>
    </location>
</feature>
<evidence type="ECO:0000256" key="2">
    <source>
        <dbReference type="ARBA" id="ARBA00013081"/>
    </source>
</evidence>
<feature type="compositionally biased region" description="Low complexity" evidence="7">
    <location>
        <begin position="1280"/>
        <end position="1318"/>
    </location>
</feature>
<evidence type="ECO:0000313" key="10">
    <source>
        <dbReference type="EMBL" id="KAK4535588.1"/>
    </source>
</evidence>
<feature type="compositionally biased region" description="Basic residues" evidence="7">
    <location>
        <begin position="1087"/>
        <end position="1113"/>
    </location>
</feature>
<feature type="domain" description="FCP1 homology" evidence="9">
    <location>
        <begin position="319"/>
        <end position="586"/>
    </location>
</feature>
<evidence type="ECO:0000256" key="5">
    <source>
        <dbReference type="ARBA" id="ARBA00047761"/>
    </source>
</evidence>
<evidence type="ECO:0000256" key="6">
    <source>
        <dbReference type="ARBA" id="ARBA00048336"/>
    </source>
</evidence>
<feature type="region of interest" description="Disordered" evidence="7">
    <location>
        <begin position="261"/>
        <end position="284"/>
    </location>
</feature>
<evidence type="ECO:0000313" key="11">
    <source>
        <dbReference type="Proteomes" id="UP001301350"/>
    </source>
</evidence>
<organism evidence="10 11">
    <name type="scientific">Cyanidium caldarium</name>
    <name type="common">Red alga</name>
    <dbReference type="NCBI Taxonomy" id="2771"/>
    <lineage>
        <taxon>Eukaryota</taxon>
        <taxon>Rhodophyta</taxon>
        <taxon>Bangiophyceae</taxon>
        <taxon>Cyanidiales</taxon>
        <taxon>Cyanidiaceae</taxon>
        <taxon>Cyanidium</taxon>
    </lineage>
</organism>
<dbReference type="CDD" id="cd07521">
    <property type="entry name" value="HAD_FCP1-like"/>
    <property type="match status" value="1"/>
</dbReference>
<feature type="region of interest" description="Disordered" evidence="7">
    <location>
        <begin position="1220"/>
        <end position="1322"/>
    </location>
</feature>
<dbReference type="EMBL" id="JANCYW010000005">
    <property type="protein sequence ID" value="KAK4535588.1"/>
    <property type="molecule type" value="Genomic_DNA"/>
</dbReference>
<gene>
    <name evidence="10" type="ORF">CDCA_CDCA05G1613</name>
</gene>
<dbReference type="GO" id="GO:0008420">
    <property type="term" value="F:RNA polymerase II CTD heptapeptide repeat phosphatase activity"/>
    <property type="evidence" value="ECO:0007669"/>
    <property type="project" value="InterPro"/>
</dbReference>
<feature type="region of interest" description="Disordered" evidence="7">
    <location>
        <begin position="374"/>
        <end position="404"/>
    </location>
</feature>
<feature type="region of interest" description="Disordered" evidence="7">
    <location>
        <begin position="1042"/>
        <end position="1178"/>
    </location>
</feature>
<dbReference type="SUPFAM" id="SSF56784">
    <property type="entry name" value="HAD-like"/>
    <property type="match status" value="1"/>
</dbReference>
<dbReference type="InterPro" id="IPR004274">
    <property type="entry name" value="FCP1_dom"/>
</dbReference>
<dbReference type="InterPro" id="IPR001357">
    <property type="entry name" value="BRCT_dom"/>
</dbReference>
<dbReference type="PROSITE" id="PS50172">
    <property type="entry name" value="BRCT"/>
    <property type="match status" value="1"/>
</dbReference>
<evidence type="ECO:0000259" key="8">
    <source>
        <dbReference type="PROSITE" id="PS50172"/>
    </source>
</evidence>
<feature type="region of interest" description="Disordered" evidence="7">
    <location>
        <begin position="701"/>
        <end position="720"/>
    </location>
</feature>
<name>A0AAV9ITI7_CYACA</name>
<dbReference type="Gene3D" id="3.40.50.1000">
    <property type="entry name" value="HAD superfamily/HAD-like"/>
    <property type="match status" value="1"/>
</dbReference>
<dbReference type="Proteomes" id="UP001301350">
    <property type="component" value="Unassembled WGS sequence"/>
</dbReference>
<comment type="caution">
    <text evidence="10">The sequence shown here is derived from an EMBL/GenBank/DDBJ whole genome shotgun (WGS) entry which is preliminary data.</text>
</comment>
<feature type="region of interest" description="Disordered" evidence="7">
    <location>
        <begin position="1436"/>
        <end position="1465"/>
    </location>
</feature>
<feature type="compositionally biased region" description="Basic and acidic residues" evidence="7">
    <location>
        <begin position="1238"/>
        <end position="1251"/>
    </location>
</feature>
<evidence type="ECO:0000256" key="7">
    <source>
        <dbReference type="SAM" id="MobiDB-lite"/>
    </source>
</evidence>
<dbReference type="SMART" id="SM00577">
    <property type="entry name" value="CPDc"/>
    <property type="match status" value="1"/>
</dbReference>
<evidence type="ECO:0000259" key="9">
    <source>
        <dbReference type="PROSITE" id="PS50969"/>
    </source>
</evidence>
<dbReference type="CDD" id="cd17729">
    <property type="entry name" value="BRCT_CTDP1"/>
    <property type="match status" value="1"/>
</dbReference>
<dbReference type="InterPro" id="IPR036420">
    <property type="entry name" value="BRCT_dom_sf"/>
</dbReference>
<protein>
    <recommendedName>
        <fullName evidence="2">protein-serine/threonine phosphatase</fullName>
        <ecNumber evidence="2">3.1.3.16</ecNumber>
    </recommendedName>
</protein>
<keyword evidence="11" id="KW-1185">Reference proteome</keyword>
<sequence length="1558" mass="165037">MDNDDVAGDGWEVAVVRTPIDAAVADGQAAVDGALVGAARFAAGKEHTTVASSAGERAVGLARGGNRAALPFYVVSRWLVEEGAAVAKGQPVAELVRVAHRVVDSGVDESAAPAPGVDAADGRLSAAARGGATRSGGASGWALGRVQLAAACSGRVRRLLVPAHERASQLARRWLDGDGVHAAAEAVTQLLTQLPLPSHIEPGAAIAEIEYCPHDLQYRGICTLCGQEIRADDDTPPSAAHALLENIDEAALAERQAAAAAAYGDGDSGRRGPDRLDVGGRSTVPPSRLHVPLAYQSQHLTVNYRTAERLEEENARRLVAQRKLSLVLDLDHTLLHATDDPRATEALRGLACMLQADEPLGVLEAFRDMLPEAVSKDAHSKPSTAAETDRASSPSSTAAVEAPAPAAEEAALQRLLQHLGIFSFQLLPSLPNTPPEAVAAAPVAALPLDSTPITYYIKLRPGLQQFLQRLAPLFELHIYTMGSRPYADRVASMIDPDKQLFQGRITSRDDFADGRLNQKNLKHVFPCDDSMVLVVDDREDVWVGGEAATAAGAPAFPNLIRARPYYFFRGLEEAYQRTTVTAATATAASPGEMSAADAVDAVGGAEMRDAMTVPQRLRVWFAADRADREHLTRLYELLRECHRRFFVECDRAMGMAEAADGGREGQETVAPHLRADDESSATAAAADADETAVTAAAAMVPEPGGDSMRRETSPAVSSVAPVASSMSSVFGKEASTEPESPTAWGAQGDTLGGDTEAAAAAAAATASPRIVVALAQADLGGPTREAIRTTVADGAMAATPAVQPTGEAAAAACGSVLPRHGQRPDATAVPFAGGDGSLAGRLASGATAVVTATRLRATAPQRHALDGNESMVCHCGSARDNTLRQTMAGAVPRPPLHAAVLPSSGGDCPISILGTDGAGDSELLLLRRRLDRSQSVAIAEGCSVRAIGYGEGVVEEEEETTALGLRDSVELDSVGEPSPSPAPSFRPIEWDRQSEVHAEHGDELPLRPVCEEVEAASDGMVSDRPSLRQRAIQREMRADGGVVMEVGARGEPMNKRSRLEASTTRQPEEDAWSSTSSSSVPTVAAVRRGRAGRGGGRRRRQPRRRQPPRRHRRSAELDGSGSDSTTLATVGSAVVPSSPPPLPPPPRQPLRRSARVLASKRAAVERRPVDDSGDAKRDGRCAAAAAAKEIVAGAAATSPRAPRHLSAAFIAPEVDAASVSRAGGRSASPSGWPASPHSVHEAEEAPRRTSNVEHPPQAEAQQLQHPSQRRPRRLARRSDAALPPETSADAASTAAAAATAPARRRPTAPLSRTAAPWTPRRRWRPPANVKVIMATLRGSVLAGCHLCFSGVMARTGGVQPEEHELWRLAVRHGATCYRELVPEVTHLVVDAERGRDTAKTHAARRMGGVFVVRTEWLWHSLEEVRRESEIDWTLDEDEEERVSGDVHATTTTTTTDASPSATADNDKRRRFKAWLGVERVPSGESEAAYVLRRYREHMSVLRAQRLQSAHGEREDGRGTKVAEFTRSPPPPPPFSDTAAADDDLLESELRAQLGDGAP</sequence>
<reference evidence="10 11" key="1">
    <citation type="submission" date="2022-07" db="EMBL/GenBank/DDBJ databases">
        <title>Genome-wide signatures of adaptation to extreme environments.</title>
        <authorList>
            <person name="Cho C.H."/>
            <person name="Yoon H.S."/>
        </authorList>
    </citation>
    <scope>NUCLEOTIDE SEQUENCE [LARGE SCALE GENOMIC DNA]</scope>
    <source>
        <strain evidence="10 11">DBV 063 E5</strain>
    </source>
</reference>
<dbReference type="PROSITE" id="PS50969">
    <property type="entry name" value="FCP1"/>
    <property type="match status" value="1"/>
</dbReference>
<feature type="region of interest" description="Disordered" evidence="7">
    <location>
        <begin position="967"/>
        <end position="987"/>
    </location>
</feature>
<comment type="catalytic activity">
    <reaction evidence="6">
        <text>O-phospho-L-threonyl-[protein] + H2O = L-threonyl-[protein] + phosphate</text>
        <dbReference type="Rhea" id="RHEA:47004"/>
        <dbReference type="Rhea" id="RHEA-COMP:11060"/>
        <dbReference type="Rhea" id="RHEA-COMP:11605"/>
        <dbReference type="ChEBI" id="CHEBI:15377"/>
        <dbReference type="ChEBI" id="CHEBI:30013"/>
        <dbReference type="ChEBI" id="CHEBI:43474"/>
        <dbReference type="ChEBI" id="CHEBI:61977"/>
        <dbReference type="EC" id="3.1.3.16"/>
    </reaction>
</comment>
<dbReference type="Pfam" id="PF00533">
    <property type="entry name" value="BRCT"/>
    <property type="match status" value="1"/>
</dbReference>
<feature type="compositionally biased region" description="Basic and acidic residues" evidence="7">
    <location>
        <begin position="1510"/>
        <end position="1520"/>
    </location>
</feature>
<dbReference type="SUPFAM" id="SSF52113">
    <property type="entry name" value="BRCT domain"/>
    <property type="match status" value="1"/>
</dbReference>
<evidence type="ECO:0000256" key="3">
    <source>
        <dbReference type="ARBA" id="ARBA00022801"/>
    </source>
</evidence>
<feature type="compositionally biased region" description="Low complexity" evidence="7">
    <location>
        <begin position="1220"/>
        <end position="1237"/>
    </location>
</feature>
<feature type="region of interest" description="Disordered" evidence="7">
    <location>
        <begin position="729"/>
        <end position="752"/>
    </location>
</feature>
<comment type="subcellular location">
    <subcellularLocation>
        <location evidence="1">Nucleus</location>
    </subcellularLocation>
</comment>
<feature type="compositionally biased region" description="Pro residues" evidence="7">
    <location>
        <begin position="1137"/>
        <end position="1148"/>
    </location>
</feature>
<dbReference type="InterPro" id="IPR023214">
    <property type="entry name" value="HAD_sf"/>
</dbReference>
<dbReference type="Pfam" id="PF03031">
    <property type="entry name" value="NIF"/>
    <property type="match status" value="1"/>
</dbReference>
<dbReference type="InterPro" id="IPR036412">
    <property type="entry name" value="HAD-like_sf"/>
</dbReference>
<feature type="compositionally biased region" description="Basic and acidic residues" evidence="7">
    <location>
        <begin position="1162"/>
        <end position="1178"/>
    </location>
</feature>
<dbReference type="SMART" id="SM00292">
    <property type="entry name" value="BRCT"/>
    <property type="match status" value="1"/>
</dbReference>
<dbReference type="InterPro" id="IPR039189">
    <property type="entry name" value="Fcp1"/>
</dbReference>
<accession>A0AAV9ITI7</accession>
<feature type="compositionally biased region" description="Basic and acidic residues" evidence="7">
    <location>
        <begin position="267"/>
        <end position="278"/>
    </location>
</feature>
<evidence type="ECO:0000256" key="4">
    <source>
        <dbReference type="ARBA" id="ARBA00023242"/>
    </source>
</evidence>
<dbReference type="GO" id="GO:0005634">
    <property type="term" value="C:nucleus"/>
    <property type="evidence" value="ECO:0007669"/>
    <property type="project" value="UniProtKB-SubCell"/>
</dbReference>
<comment type="catalytic activity">
    <reaction evidence="5">
        <text>O-phospho-L-seryl-[protein] + H2O = L-seryl-[protein] + phosphate</text>
        <dbReference type="Rhea" id="RHEA:20629"/>
        <dbReference type="Rhea" id="RHEA-COMP:9863"/>
        <dbReference type="Rhea" id="RHEA-COMP:11604"/>
        <dbReference type="ChEBI" id="CHEBI:15377"/>
        <dbReference type="ChEBI" id="CHEBI:29999"/>
        <dbReference type="ChEBI" id="CHEBI:43474"/>
        <dbReference type="ChEBI" id="CHEBI:83421"/>
        <dbReference type="EC" id="3.1.3.16"/>
    </reaction>
</comment>
<evidence type="ECO:0000256" key="1">
    <source>
        <dbReference type="ARBA" id="ARBA00004123"/>
    </source>
</evidence>
<dbReference type="PANTHER" id="PTHR23081:SF36">
    <property type="entry name" value="RNA POLYMERASE II SUBUNIT A C-TERMINAL DOMAIN PHOSPHATASE"/>
    <property type="match status" value="1"/>
</dbReference>
<dbReference type="Gene3D" id="3.40.50.10190">
    <property type="entry name" value="BRCT domain"/>
    <property type="match status" value="1"/>
</dbReference>
<feature type="compositionally biased region" description="Low complexity" evidence="7">
    <location>
        <begin position="1448"/>
        <end position="1463"/>
    </location>
</feature>